<evidence type="ECO:0000256" key="2">
    <source>
        <dbReference type="ARBA" id="ARBA00022670"/>
    </source>
</evidence>
<organism evidence="7 8">
    <name type="scientific">Coprococcus comes</name>
    <dbReference type="NCBI Taxonomy" id="410072"/>
    <lineage>
        <taxon>Bacteria</taxon>
        <taxon>Bacillati</taxon>
        <taxon>Bacillota</taxon>
        <taxon>Clostridia</taxon>
        <taxon>Lachnospirales</taxon>
        <taxon>Lachnospiraceae</taxon>
        <taxon>Coprococcus</taxon>
    </lineage>
</organism>
<gene>
    <name evidence="7" type="ORF">ERS852481_00739</name>
</gene>
<dbReference type="CDD" id="cd16332">
    <property type="entry name" value="Prp-like"/>
    <property type="match status" value="1"/>
</dbReference>
<dbReference type="GO" id="GO:0042254">
    <property type="term" value="P:ribosome biogenesis"/>
    <property type="evidence" value="ECO:0007669"/>
    <property type="project" value="UniProtKB-KW"/>
</dbReference>
<dbReference type="GO" id="GO:0006508">
    <property type="term" value="P:proteolysis"/>
    <property type="evidence" value="ECO:0007669"/>
    <property type="project" value="UniProtKB-KW"/>
</dbReference>
<dbReference type="RefSeq" id="WP_055260668.1">
    <property type="nucleotide sequence ID" value="NZ_CYZK01000003.1"/>
</dbReference>
<evidence type="ECO:0000256" key="5">
    <source>
        <dbReference type="ARBA" id="ARBA00044503"/>
    </source>
</evidence>
<dbReference type="GO" id="GO:0005840">
    <property type="term" value="C:ribosome"/>
    <property type="evidence" value="ECO:0007669"/>
    <property type="project" value="UniProtKB-KW"/>
</dbReference>
<dbReference type="Pfam" id="PF04327">
    <property type="entry name" value="Peptidase_Prp"/>
    <property type="match status" value="1"/>
</dbReference>
<name>A0A173ZDU8_9FIRM</name>
<dbReference type="GO" id="GO:0008234">
    <property type="term" value="F:cysteine-type peptidase activity"/>
    <property type="evidence" value="ECO:0007669"/>
    <property type="project" value="UniProtKB-KW"/>
</dbReference>
<accession>A0A173ZDU8</accession>
<dbReference type="EMBL" id="CYZK01000003">
    <property type="protein sequence ID" value="CUN73963.1"/>
    <property type="molecule type" value="Genomic_DNA"/>
</dbReference>
<dbReference type="InterPro" id="IPR007422">
    <property type="entry name" value="Peptidase_Prp"/>
</dbReference>
<evidence type="ECO:0000313" key="7">
    <source>
        <dbReference type="EMBL" id="CUN73963.1"/>
    </source>
</evidence>
<proteinExistence type="inferred from homology"/>
<dbReference type="PANTHER" id="PTHR39178">
    <property type="entry name" value="HYPOTHETICAL RIBOSOME-ASSOCIATED PROTEIN"/>
    <property type="match status" value="1"/>
</dbReference>
<keyword evidence="7" id="KW-0687">Ribonucleoprotein</keyword>
<keyword evidence="2" id="KW-0645">Protease</keyword>
<evidence type="ECO:0000256" key="6">
    <source>
        <dbReference type="ARBA" id="ARBA00044538"/>
    </source>
</evidence>
<dbReference type="Proteomes" id="UP000095362">
    <property type="component" value="Unassembled WGS sequence"/>
</dbReference>
<dbReference type="Gene3D" id="3.30.70.1490">
    <property type="entry name" value="Cysteine protease Prp"/>
    <property type="match status" value="1"/>
</dbReference>
<dbReference type="AlphaFoldDB" id="A0A173ZDU8"/>
<protein>
    <recommendedName>
        <fullName evidence="6">Ribosomal processing cysteine protease Prp</fullName>
    </recommendedName>
</protein>
<evidence type="ECO:0000256" key="3">
    <source>
        <dbReference type="ARBA" id="ARBA00022801"/>
    </source>
</evidence>
<keyword evidence="4" id="KW-0788">Thiol protease</keyword>
<dbReference type="PANTHER" id="PTHR39178:SF1">
    <property type="entry name" value="RIBOSOMAL-PROCESSING CYSTEINE PROTEASE PRP"/>
    <property type="match status" value="1"/>
</dbReference>
<keyword evidence="7" id="KW-0689">Ribosomal protein</keyword>
<evidence type="ECO:0000313" key="8">
    <source>
        <dbReference type="Proteomes" id="UP000095362"/>
    </source>
</evidence>
<sequence length="95" mass="10465">MIEVTVCKDEIKISGHANYAVSGSDIVCAGVTALAQTLIKSIEDLTDDKIEYEISPGRVDIKYGNLSEKSRALVDSFFIGICMIADEFPEYVRIM</sequence>
<reference evidence="7 8" key="1">
    <citation type="submission" date="2015-09" db="EMBL/GenBank/DDBJ databases">
        <authorList>
            <consortium name="Pathogen Informatics"/>
        </authorList>
    </citation>
    <scope>NUCLEOTIDE SEQUENCE [LARGE SCALE GENOMIC DNA]</scope>
    <source>
        <strain evidence="7 8">2789STDY5834866</strain>
    </source>
</reference>
<keyword evidence="3" id="KW-0378">Hydrolase</keyword>
<dbReference type="InterPro" id="IPR036764">
    <property type="entry name" value="Peptidase_Prp_sf"/>
</dbReference>
<comment type="similarity">
    <text evidence="5">Belongs to the Prp family.</text>
</comment>
<keyword evidence="1" id="KW-0690">Ribosome biogenesis</keyword>
<evidence type="ECO:0000256" key="4">
    <source>
        <dbReference type="ARBA" id="ARBA00022807"/>
    </source>
</evidence>
<dbReference type="SUPFAM" id="SSF118010">
    <property type="entry name" value="TM1457-like"/>
    <property type="match status" value="1"/>
</dbReference>
<evidence type="ECO:0000256" key="1">
    <source>
        <dbReference type="ARBA" id="ARBA00022517"/>
    </source>
</evidence>